<proteinExistence type="inferred from homology"/>
<keyword evidence="2" id="KW-0645">Protease</keyword>
<dbReference type="GO" id="GO:0070008">
    <property type="term" value="F:serine-type exopeptidase activity"/>
    <property type="evidence" value="ECO:0007669"/>
    <property type="project" value="InterPro"/>
</dbReference>
<dbReference type="GO" id="GO:0008239">
    <property type="term" value="F:dipeptidyl-peptidase activity"/>
    <property type="evidence" value="ECO:0007669"/>
    <property type="project" value="TreeGrafter"/>
</dbReference>
<comment type="caution">
    <text evidence="7">The sequence shown here is derived from an EMBL/GenBank/DDBJ whole genome shotgun (WGS) entry which is preliminary data.</text>
</comment>
<evidence type="ECO:0000256" key="6">
    <source>
        <dbReference type="SAM" id="SignalP"/>
    </source>
</evidence>
<feature type="chain" id="PRO_5039933498" evidence="6">
    <location>
        <begin position="20"/>
        <end position="207"/>
    </location>
</feature>
<evidence type="ECO:0000313" key="7">
    <source>
        <dbReference type="EMBL" id="KAH9370512.1"/>
    </source>
</evidence>
<dbReference type="InterPro" id="IPR029058">
    <property type="entry name" value="AB_hydrolase_fold"/>
</dbReference>
<keyword evidence="8" id="KW-1185">Reference proteome</keyword>
<feature type="signal peptide" evidence="6">
    <location>
        <begin position="1"/>
        <end position="19"/>
    </location>
</feature>
<dbReference type="Gene3D" id="3.40.50.1820">
    <property type="entry name" value="alpha/beta hydrolase"/>
    <property type="match status" value="1"/>
</dbReference>
<evidence type="ECO:0000256" key="5">
    <source>
        <dbReference type="ARBA" id="ARBA00023180"/>
    </source>
</evidence>
<evidence type="ECO:0000313" key="8">
    <source>
        <dbReference type="Proteomes" id="UP000821853"/>
    </source>
</evidence>
<name>A0A9J6G7K8_HAELO</name>
<dbReference type="InterPro" id="IPR008758">
    <property type="entry name" value="Peptidase_S28"/>
</dbReference>
<dbReference type="EMBL" id="JABSTR010000005">
    <property type="protein sequence ID" value="KAH9370512.1"/>
    <property type="molecule type" value="Genomic_DNA"/>
</dbReference>
<evidence type="ECO:0000256" key="4">
    <source>
        <dbReference type="ARBA" id="ARBA00022801"/>
    </source>
</evidence>
<dbReference type="PANTHER" id="PTHR11010">
    <property type="entry name" value="PROTEASE S28 PRO-X CARBOXYPEPTIDASE-RELATED"/>
    <property type="match status" value="1"/>
</dbReference>
<dbReference type="PANTHER" id="PTHR11010:SF117">
    <property type="entry name" value="SERINE PROTEASE 16"/>
    <property type="match status" value="1"/>
</dbReference>
<evidence type="ECO:0000256" key="1">
    <source>
        <dbReference type="ARBA" id="ARBA00011079"/>
    </source>
</evidence>
<comment type="similarity">
    <text evidence="1">Belongs to the peptidase S28 family.</text>
</comment>
<keyword evidence="3 6" id="KW-0732">Signal</keyword>
<protein>
    <submittedName>
        <fullName evidence="7">Uncharacterized protein</fullName>
    </submittedName>
</protein>
<gene>
    <name evidence="7" type="ORF">HPB48_020528</name>
</gene>
<organism evidence="7 8">
    <name type="scientific">Haemaphysalis longicornis</name>
    <name type="common">Bush tick</name>
    <dbReference type="NCBI Taxonomy" id="44386"/>
    <lineage>
        <taxon>Eukaryota</taxon>
        <taxon>Metazoa</taxon>
        <taxon>Ecdysozoa</taxon>
        <taxon>Arthropoda</taxon>
        <taxon>Chelicerata</taxon>
        <taxon>Arachnida</taxon>
        <taxon>Acari</taxon>
        <taxon>Parasitiformes</taxon>
        <taxon>Ixodida</taxon>
        <taxon>Ixodoidea</taxon>
        <taxon>Ixodidae</taxon>
        <taxon>Haemaphysalinae</taxon>
        <taxon>Haemaphysalis</taxon>
    </lineage>
</organism>
<dbReference type="AlphaFoldDB" id="A0A9J6G7K8"/>
<dbReference type="VEuPathDB" id="VectorBase:HLOH_052717"/>
<dbReference type="OMA" id="WVNARHW"/>
<accession>A0A9J6G7K8</accession>
<evidence type="ECO:0000256" key="3">
    <source>
        <dbReference type="ARBA" id="ARBA00022729"/>
    </source>
</evidence>
<dbReference type="Proteomes" id="UP000821853">
    <property type="component" value="Chromosome 3"/>
</dbReference>
<keyword evidence="4" id="KW-0378">Hydrolase</keyword>
<dbReference type="Pfam" id="PF05577">
    <property type="entry name" value="Peptidase_S28"/>
    <property type="match status" value="1"/>
</dbReference>
<sequence length="207" mass="23248">MGVVLQTLVLVALAASASATLMHRGRPRGRFGMLGEPRSELRMSSRDPQEHWFVQPLCHFNPAGTDTWKQRYMVNDEFYRPGGPVFLMFGGEGEASIKWLTAPTHIMLLAKKFGALVFQLEHRFYGKSWPTKDMSVDNLEYLTSEQALADGAAFRDAMVEQYKLGPDSKWVVFGGSYSGSLARLVQAQVPAPGRRRRGIQRAPVRHH</sequence>
<dbReference type="SUPFAM" id="SSF53474">
    <property type="entry name" value="alpha/beta-Hydrolases"/>
    <property type="match status" value="1"/>
</dbReference>
<keyword evidence="5" id="KW-0325">Glycoprotein</keyword>
<dbReference type="GO" id="GO:0006508">
    <property type="term" value="P:proteolysis"/>
    <property type="evidence" value="ECO:0007669"/>
    <property type="project" value="UniProtKB-KW"/>
</dbReference>
<evidence type="ECO:0000256" key="2">
    <source>
        <dbReference type="ARBA" id="ARBA00022670"/>
    </source>
</evidence>
<reference evidence="7 8" key="1">
    <citation type="journal article" date="2020" name="Cell">
        <title>Large-Scale Comparative Analyses of Tick Genomes Elucidate Their Genetic Diversity and Vector Capacities.</title>
        <authorList>
            <consortium name="Tick Genome and Microbiome Consortium (TIGMIC)"/>
            <person name="Jia N."/>
            <person name="Wang J."/>
            <person name="Shi W."/>
            <person name="Du L."/>
            <person name="Sun Y."/>
            <person name="Zhan W."/>
            <person name="Jiang J.F."/>
            <person name="Wang Q."/>
            <person name="Zhang B."/>
            <person name="Ji P."/>
            <person name="Bell-Sakyi L."/>
            <person name="Cui X.M."/>
            <person name="Yuan T.T."/>
            <person name="Jiang B.G."/>
            <person name="Yang W.F."/>
            <person name="Lam T.T."/>
            <person name="Chang Q.C."/>
            <person name="Ding S.J."/>
            <person name="Wang X.J."/>
            <person name="Zhu J.G."/>
            <person name="Ruan X.D."/>
            <person name="Zhao L."/>
            <person name="Wei J.T."/>
            <person name="Ye R.Z."/>
            <person name="Que T.C."/>
            <person name="Du C.H."/>
            <person name="Zhou Y.H."/>
            <person name="Cheng J.X."/>
            <person name="Dai P.F."/>
            <person name="Guo W.B."/>
            <person name="Han X.H."/>
            <person name="Huang E.J."/>
            <person name="Li L.F."/>
            <person name="Wei W."/>
            <person name="Gao Y.C."/>
            <person name="Liu J.Z."/>
            <person name="Shao H.Z."/>
            <person name="Wang X."/>
            <person name="Wang C.C."/>
            <person name="Yang T.C."/>
            <person name="Huo Q.B."/>
            <person name="Li W."/>
            <person name="Chen H.Y."/>
            <person name="Chen S.E."/>
            <person name="Zhou L.G."/>
            <person name="Ni X.B."/>
            <person name="Tian J.H."/>
            <person name="Sheng Y."/>
            <person name="Liu T."/>
            <person name="Pan Y.S."/>
            <person name="Xia L.Y."/>
            <person name="Li J."/>
            <person name="Zhao F."/>
            <person name="Cao W.C."/>
        </authorList>
    </citation>
    <scope>NUCLEOTIDE SEQUENCE [LARGE SCALE GENOMIC DNA]</scope>
    <source>
        <strain evidence="7">HaeL-2018</strain>
    </source>
</reference>
<dbReference type="OrthoDB" id="6504769at2759"/>